<organism evidence="1 2">
    <name type="scientific">Hygrophoropsis aurantiaca</name>
    <dbReference type="NCBI Taxonomy" id="72124"/>
    <lineage>
        <taxon>Eukaryota</taxon>
        <taxon>Fungi</taxon>
        <taxon>Dikarya</taxon>
        <taxon>Basidiomycota</taxon>
        <taxon>Agaricomycotina</taxon>
        <taxon>Agaricomycetes</taxon>
        <taxon>Agaricomycetidae</taxon>
        <taxon>Boletales</taxon>
        <taxon>Coniophorineae</taxon>
        <taxon>Hygrophoropsidaceae</taxon>
        <taxon>Hygrophoropsis</taxon>
    </lineage>
</organism>
<proteinExistence type="predicted"/>
<sequence length="573" mass="63684">MYHKSLFPDIPTFPEQNVHNLLFNRPEQQSWPDYTLYVDALIGQRRSYREFLDRVRDGGTALGAPVEQGGLGLNPGGKEIVAILSENCLDYMTLLHSCFAMTVPFTMFSSYATVSELKYSVSLTKATRLFVSKSLLPLALSTGFPDERIYLFEGHINGRTSFDEMIRQVRNNHIPRQSIRHAERDTLAYLILSSGTSGPPKAVMISHGNILNTLMQAAVIAPEIAKVQPPATWNGPDGRQTIFSVLPLHHAFGLHLTAVRIFLQPTTIVLLSKWDPDVYLDSIPKPVFRITSIFLIPSLVHQLLQHPRLKTTDFSTVQTVMCGAAYLPQQLASEFVKHFPTVERVNEGYGMSEATISVSATPTLGLFGGRAKIVPGSAGMLLPGFEACVVREDGSLADENEPGELYLRSGSVALGYWNDEKATKETFVNGWLRTGDRFRIDKDEVLYFEDRTKDTLKVSGMQVSPVEIENTLLAHPDKLIIDASVAGVSGGRISDEKIPRAWVVLSSAGAILGETQTIEKLDAWVRENLSKYKWLRGGIVIVDKIPKSESGKVLRRILVQAYEEQRKATRSKL</sequence>
<comment type="caution">
    <text evidence="1">The sequence shown here is derived from an EMBL/GenBank/DDBJ whole genome shotgun (WGS) entry which is preliminary data.</text>
</comment>
<reference evidence="1" key="1">
    <citation type="journal article" date="2021" name="New Phytol.">
        <title>Evolutionary innovations through gain and loss of genes in the ectomycorrhizal Boletales.</title>
        <authorList>
            <person name="Wu G."/>
            <person name="Miyauchi S."/>
            <person name="Morin E."/>
            <person name="Kuo A."/>
            <person name="Drula E."/>
            <person name="Varga T."/>
            <person name="Kohler A."/>
            <person name="Feng B."/>
            <person name="Cao Y."/>
            <person name="Lipzen A."/>
            <person name="Daum C."/>
            <person name="Hundley H."/>
            <person name="Pangilinan J."/>
            <person name="Johnson J."/>
            <person name="Barry K."/>
            <person name="LaButti K."/>
            <person name="Ng V."/>
            <person name="Ahrendt S."/>
            <person name="Min B."/>
            <person name="Choi I.G."/>
            <person name="Park H."/>
            <person name="Plett J.M."/>
            <person name="Magnuson J."/>
            <person name="Spatafora J.W."/>
            <person name="Nagy L.G."/>
            <person name="Henrissat B."/>
            <person name="Grigoriev I.V."/>
            <person name="Yang Z.L."/>
            <person name="Xu J."/>
            <person name="Martin F.M."/>
        </authorList>
    </citation>
    <scope>NUCLEOTIDE SEQUENCE</scope>
    <source>
        <strain evidence="1">ATCC 28755</strain>
    </source>
</reference>
<accession>A0ACB8ARQ9</accession>
<evidence type="ECO:0000313" key="2">
    <source>
        <dbReference type="Proteomes" id="UP000790377"/>
    </source>
</evidence>
<protein>
    <submittedName>
        <fullName evidence="1">Uncharacterized protein</fullName>
    </submittedName>
</protein>
<gene>
    <name evidence="1" type="ORF">BJ138DRAFT_1109674</name>
</gene>
<keyword evidence="2" id="KW-1185">Reference proteome</keyword>
<dbReference type="EMBL" id="MU267600">
    <property type="protein sequence ID" value="KAH7915463.1"/>
    <property type="molecule type" value="Genomic_DNA"/>
</dbReference>
<name>A0ACB8ARQ9_9AGAM</name>
<dbReference type="Proteomes" id="UP000790377">
    <property type="component" value="Unassembled WGS sequence"/>
</dbReference>
<evidence type="ECO:0000313" key="1">
    <source>
        <dbReference type="EMBL" id="KAH7915463.1"/>
    </source>
</evidence>